<dbReference type="Proteomes" id="UP000009374">
    <property type="component" value="Unassembled WGS sequence"/>
</dbReference>
<keyword evidence="3" id="KW-1185">Reference proteome</keyword>
<gene>
    <name evidence="2" type="ORF">UBAL3_44810027</name>
</gene>
<dbReference type="AlphaFoldDB" id="C6HTW1"/>
<proteinExistence type="predicted"/>
<protein>
    <submittedName>
        <fullName evidence="2">Uncharacterized protein</fullName>
    </submittedName>
</protein>
<feature type="coiled-coil region" evidence="1">
    <location>
        <begin position="123"/>
        <end position="150"/>
    </location>
</feature>
<sequence length="152" mass="16997">MKINHGNASDSVSVDSAYLDLDDTHVDLVTHAAAKALSELHRGSYEYKELADGWIGFRVCIDPSRVKVRVDDQHGPKIMVVSFEKEQFNFRGEEHFVDLESIGRQGAEKLTPSAHEDIVDTLIVKVAKEVKEVLGDIKQLREKIEALKAEAL</sequence>
<dbReference type="EMBL" id="GG693852">
    <property type="protein sequence ID" value="EES53889.1"/>
    <property type="molecule type" value="Genomic_DNA"/>
</dbReference>
<reference evidence="2 3" key="1">
    <citation type="journal article" date="2009" name="Appl. Environ. Microbiol.">
        <title>Community genomic and proteomic analyses of chemoautotrophic iron-oxidizing "Leptospirillum rubarum" (Group II) and "Leptospirillum ferrodiazotrophum" (Group III) bacteria in acid mine drainage biofilms.</title>
        <authorList>
            <person name="Goltsman D.S."/>
            <person name="Denef V.J."/>
            <person name="Singer S.W."/>
            <person name="VerBerkmoes N.C."/>
            <person name="Lefsrud M."/>
            <person name="Mueller R.S."/>
            <person name="Dick G.J."/>
            <person name="Sun C.L."/>
            <person name="Wheeler K.E."/>
            <person name="Zemla A."/>
            <person name="Baker B.J."/>
            <person name="Hauser L."/>
            <person name="Land M."/>
            <person name="Shah M.B."/>
            <person name="Thelen M.P."/>
            <person name="Hettich R.L."/>
            <person name="Banfield J.F."/>
        </authorList>
    </citation>
    <scope>NUCLEOTIDE SEQUENCE [LARGE SCALE GENOMIC DNA]</scope>
</reference>
<evidence type="ECO:0000313" key="2">
    <source>
        <dbReference type="EMBL" id="EES53889.1"/>
    </source>
</evidence>
<keyword evidence="1" id="KW-0175">Coiled coil</keyword>
<evidence type="ECO:0000256" key="1">
    <source>
        <dbReference type="SAM" id="Coils"/>
    </source>
</evidence>
<accession>C6HTW1</accession>
<organism evidence="2 3">
    <name type="scientific">Leptospirillum ferrodiazotrophum</name>
    <dbReference type="NCBI Taxonomy" id="412449"/>
    <lineage>
        <taxon>Bacteria</taxon>
        <taxon>Pseudomonadati</taxon>
        <taxon>Nitrospirota</taxon>
        <taxon>Nitrospiria</taxon>
        <taxon>Nitrospirales</taxon>
        <taxon>Nitrospiraceae</taxon>
        <taxon>Leptospirillum</taxon>
    </lineage>
</organism>
<name>C6HTW1_9BACT</name>
<evidence type="ECO:0000313" key="3">
    <source>
        <dbReference type="Proteomes" id="UP000009374"/>
    </source>
</evidence>